<dbReference type="GO" id="GO:0016746">
    <property type="term" value="F:acyltransferase activity"/>
    <property type="evidence" value="ECO:0007669"/>
    <property type="project" value="UniProtKB-KW"/>
</dbReference>
<accession>A0A811PJ80</accession>
<reference evidence="5" key="1">
    <citation type="submission" date="2020-10" db="EMBL/GenBank/DDBJ databases">
        <authorList>
            <person name="Han B."/>
            <person name="Lu T."/>
            <person name="Zhao Q."/>
            <person name="Huang X."/>
            <person name="Zhao Y."/>
        </authorList>
    </citation>
    <scope>NUCLEOTIDE SEQUENCE</scope>
</reference>
<evidence type="ECO:0008006" key="7">
    <source>
        <dbReference type="Google" id="ProtNLM"/>
    </source>
</evidence>
<dbReference type="InterPro" id="IPR016039">
    <property type="entry name" value="Thiolase-like"/>
</dbReference>
<dbReference type="InterPro" id="IPR012328">
    <property type="entry name" value="Chalcone/stilbene_synt_C"/>
</dbReference>
<dbReference type="InterPro" id="IPR036034">
    <property type="entry name" value="PDZ_sf"/>
</dbReference>
<dbReference type="AlphaFoldDB" id="A0A811PJ80"/>
<evidence type="ECO:0000313" key="6">
    <source>
        <dbReference type="Proteomes" id="UP000604825"/>
    </source>
</evidence>
<feature type="domain" description="Chalcone/stilbene synthase C-terminal" evidence="4">
    <location>
        <begin position="97"/>
        <end position="185"/>
    </location>
</feature>
<keyword evidence="1" id="KW-0808">Transferase</keyword>
<evidence type="ECO:0000256" key="1">
    <source>
        <dbReference type="RuleBase" id="RU003633"/>
    </source>
</evidence>
<gene>
    <name evidence="5" type="ORF">NCGR_LOCUS29813</name>
</gene>
<dbReference type="SUPFAM" id="SSF50494">
    <property type="entry name" value="Trypsin-like serine proteases"/>
    <property type="match status" value="1"/>
</dbReference>
<dbReference type="InterPro" id="IPR009003">
    <property type="entry name" value="Peptidase_S1_PA"/>
</dbReference>
<comment type="caution">
    <text evidence="5">The sequence shown here is derived from an EMBL/GenBank/DDBJ whole genome shotgun (WGS) entry which is preliminary data.</text>
</comment>
<organism evidence="5 6">
    <name type="scientific">Miscanthus lutarioriparius</name>
    <dbReference type="NCBI Taxonomy" id="422564"/>
    <lineage>
        <taxon>Eukaryota</taxon>
        <taxon>Viridiplantae</taxon>
        <taxon>Streptophyta</taxon>
        <taxon>Embryophyta</taxon>
        <taxon>Tracheophyta</taxon>
        <taxon>Spermatophyta</taxon>
        <taxon>Magnoliopsida</taxon>
        <taxon>Liliopsida</taxon>
        <taxon>Poales</taxon>
        <taxon>Poaceae</taxon>
        <taxon>PACMAD clade</taxon>
        <taxon>Panicoideae</taxon>
        <taxon>Andropogonodae</taxon>
        <taxon>Andropogoneae</taxon>
        <taxon>Saccharinae</taxon>
        <taxon>Miscanthus</taxon>
    </lineage>
</organism>
<evidence type="ECO:0000256" key="2">
    <source>
        <dbReference type="SAM" id="MobiDB-lite"/>
    </source>
</evidence>
<dbReference type="Proteomes" id="UP000604825">
    <property type="component" value="Unassembled WGS sequence"/>
</dbReference>
<evidence type="ECO:0000259" key="4">
    <source>
        <dbReference type="Pfam" id="PF02797"/>
    </source>
</evidence>
<dbReference type="InterPro" id="IPR001099">
    <property type="entry name" value="Chalcone/stilbene_synt_N"/>
</dbReference>
<keyword evidence="6" id="KW-1185">Reference proteome</keyword>
<keyword evidence="1" id="KW-0012">Acyltransferase</keyword>
<evidence type="ECO:0000259" key="3">
    <source>
        <dbReference type="Pfam" id="PF00195"/>
    </source>
</evidence>
<feature type="region of interest" description="Disordered" evidence="2">
    <location>
        <begin position="245"/>
        <end position="290"/>
    </location>
</feature>
<feature type="compositionally biased region" description="Low complexity" evidence="2">
    <location>
        <begin position="275"/>
        <end position="288"/>
    </location>
</feature>
<dbReference type="PANTHER" id="PTHR47389:SF6">
    <property type="entry name" value="OS09G0436300 PROTEIN"/>
    <property type="match status" value="1"/>
</dbReference>
<dbReference type="Pfam" id="PF02797">
    <property type="entry name" value="Chal_sti_synt_C"/>
    <property type="match status" value="1"/>
</dbReference>
<feature type="domain" description="Chalcone/stilbene synthase N-terminal" evidence="3">
    <location>
        <begin position="11"/>
        <end position="60"/>
    </location>
</feature>
<proteinExistence type="inferred from homology"/>
<feature type="region of interest" description="Disordered" evidence="2">
    <location>
        <begin position="309"/>
        <end position="332"/>
    </location>
</feature>
<comment type="similarity">
    <text evidence="1">Belongs to the thiolase-like superfamily. Chalcone/stilbene synthases family.</text>
</comment>
<name>A0A811PJ80_9POAL</name>
<dbReference type="Pfam" id="PF13365">
    <property type="entry name" value="Trypsin_2"/>
    <property type="match status" value="1"/>
</dbReference>
<dbReference type="Pfam" id="PF00195">
    <property type="entry name" value="Chal_sti_synt_N"/>
    <property type="match status" value="1"/>
</dbReference>
<dbReference type="Gene3D" id="2.30.42.10">
    <property type="match status" value="1"/>
</dbReference>
<dbReference type="SUPFAM" id="SSF50156">
    <property type="entry name" value="PDZ domain-like"/>
    <property type="match status" value="1"/>
</dbReference>
<sequence>MGSLNAGMGNDRSCGLATIMGIGKAVPEHVVPQKSFPDFYFEISNSNHMVELKAKFAKICPPLSRGRSSTTVVPPSVPNRRRPVAPLPVLCLENEEDEFEGNIQQLAKKALVNAGVLTGDDDSDWTEGLFWAVHPGGREILDKVESRFGLRKEKLAASREVLRQYDNTLSSCVVLILDEIQRRLKGDPSDPLNSSRSPVVGAARAVPSFMAAEEGSLEPLADATETEAAAGPVPVPTKRTRIDAAAKESAGGSNTGTEEVTHQTPAAAAAVGEGSSTSPAASSLPTISDGNKLDVRNWMAECRRIRAISGEDPRRKLPTRREPKDPRTTNAMVSPTDKVMVRGVARSIVSVSSITHDGSKRDHSVLLHVGLPNKTILDGQFLFFNDHYGITLLEIDVDFPLESPTLGSCPNYGQEVFVLARDSEFSLRARHGEILWLEESDYIGRNYQIYLSCEIPKVSNGAPVIDHDGNITGMTFYCNPNPSVLSISTIIRCIDMWMTFGRTARPIYGLGLRTFELLDVSLQEEICLDHGINSGFIVDRVSYDSAAESVGILRGDMIVSLDEQHAMTLPQLEDHFLKLGWIFLNNPNSMVDLKLEVYDLMNHSKRSITLPLQFCDT</sequence>
<protein>
    <recommendedName>
        <fullName evidence="7">PDZ domain-containing protein</fullName>
    </recommendedName>
</protein>
<dbReference type="Gene3D" id="3.40.47.10">
    <property type="match status" value="1"/>
</dbReference>
<dbReference type="OrthoDB" id="648161at2759"/>
<dbReference type="PANTHER" id="PTHR47389">
    <property type="entry name" value="OS09G0436400 PROTEIN"/>
    <property type="match status" value="1"/>
</dbReference>
<feature type="compositionally biased region" description="Basic and acidic residues" evidence="2">
    <location>
        <begin position="309"/>
        <end position="327"/>
    </location>
</feature>
<dbReference type="EMBL" id="CAJGYO010000007">
    <property type="protein sequence ID" value="CAD6245510.1"/>
    <property type="molecule type" value="Genomic_DNA"/>
</dbReference>
<feature type="compositionally biased region" description="Polar residues" evidence="2">
    <location>
        <begin position="251"/>
        <end position="264"/>
    </location>
</feature>
<dbReference type="SUPFAM" id="SSF53901">
    <property type="entry name" value="Thiolase-like"/>
    <property type="match status" value="2"/>
</dbReference>
<evidence type="ECO:0000313" key="5">
    <source>
        <dbReference type="EMBL" id="CAD6245510.1"/>
    </source>
</evidence>